<dbReference type="PIRSF" id="PIRSF001767">
    <property type="entry name" value="Cdc6"/>
    <property type="match status" value="1"/>
</dbReference>
<dbReference type="FunFam" id="3.40.50.300:FF:000547">
    <property type="entry name" value="Cell division control protein"/>
    <property type="match status" value="1"/>
</dbReference>
<evidence type="ECO:0000313" key="12">
    <source>
        <dbReference type="Proteomes" id="UP000677054"/>
    </source>
</evidence>
<dbReference type="EMBL" id="CAJPEV010002239">
    <property type="protein sequence ID" value="CAG0896228.1"/>
    <property type="molecule type" value="Genomic_DNA"/>
</dbReference>
<dbReference type="CDD" id="cd08768">
    <property type="entry name" value="Cdc6_C"/>
    <property type="match status" value="1"/>
</dbReference>
<comment type="subcellular location">
    <subcellularLocation>
        <location evidence="1 7">Nucleus</location>
    </subcellularLocation>
</comment>
<keyword evidence="6" id="KW-0131">Cell cycle</keyword>
<dbReference type="GO" id="GO:0016887">
    <property type="term" value="F:ATP hydrolysis activity"/>
    <property type="evidence" value="ECO:0007669"/>
    <property type="project" value="InterPro"/>
</dbReference>
<protein>
    <recommendedName>
        <fullName evidence="7">Cell division control protein</fullName>
    </recommendedName>
</protein>
<dbReference type="Pfam" id="PF09079">
    <property type="entry name" value="WHD_Cdc6"/>
    <property type="match status" value="1"/>
</dbReference>
<name>A0A7R9FN36_9CRUS</name>
<dbReference type="InterPro" id="IPR049945">
    <property type="entry name" value="AAA_22"/>
</dbReference>
<dbReference type="InterPro" id="IPR015163">
    <property type="entry name" value="Cdc6_C"/>
</dbReference>
<evidence type="ECO:0000256" key="7">
    <source>
        <dbReference type="PIRNR" id="PIRNR001767"/>
    </source>
</evidence>
<proteinExistence type="inferred from homology"/>
<keyword evidence="3" id="KW-0132">Cell division</keyword>
<dbReference type="GO" id="GO:0033314">
    <property type="term" value="P:mitotic DNA replication checkpoint signaling"/>
    <property type="evidence" value="ECO:0007669"/>
    <property type="project" value="TreeGrafter"/>
</dbReference>
<dbReference type="AlphaFoldDB" id="A0A7R9FN36"/>
<dbReference type="EMBL" id="LR901756">
    <property type="protein sequence ID" value="CAD7249332.1"/>
    <property type="molecule type" value="Genomic_DNA"/>
</dbReference>
<dbReference type="SMART" id="SM01074">
    <property type="entry name" value="Cdc6_C"/>
    <property type="match status" value="1"/>
</dbReference>
<dbReference type="Pfam" id="PF22606">
    <property type="entry name" value="Cdc6-ORC-like_ATPase_lid"/>
    <property type="match status" value="1"/>
</dbReference>
<dbReference type="SMART" id="SM00382">
    <property type="entry name" value="AAA"/>
    <property type="match status" value="1"/>
</dbReference>
<dbReference type="InterPro" id="IPR027417">
    <property type="entry name" value="P-loop_NTPase"/>
</dbReference>
<dbReference type="GO" id="GO:0005634">
    <property type="term" value="C:nucleus"/>
    <property type="evidence" value="ECO:0007669"/>
    <property type="project" value="UniProtKB-SubCell"/>
</dbReference>
<dbReference type="Pfam" id="PF13401">
    <property type="entry name" value="AAA_22"/>
    <property type="match status" value="1"/>
</dbReference>
<dbReference type="InterPro" id="IPR036390">
    <property type="entry name" value="WH_DNA-bd_sf"/>
</dbReference>
<dbReference type="InterPro" id="IPR036388">
    <property type="entry name" value="WH-like_DNA-bd_sf"/>
</dbReference>
<dbReference type="SUPFAM" id="SSF46785">
    <property type="entry name" value="Winged helix' DNA-binding domain"/>
    <property type="match status" value="1"/>
</dbReference>
<evidence type="ECO:0000259" key="10">
    <source>
        <dbReference type="SMART" id="SM01074"/>
    </source>
</evidence>
<dbReference type="InterPro" id="IPR050311">
    <property type="entry name" value="ORC1/CDC6"/>
</dbReference>
<dbReference type="Gene3D" id="1.10.8.60">
    <property type="match status" value="1"/>
</dbReference>
<organism evidence="11">
    <name type="scientific">Darwinula stevensoni</name>
    <dbReference type="NCBI Taxonomy" id="69355"/>
    <lineage>
        <taxon>Eukaryota</taxon>
        <taxon>Metazoa</taxon>
        <taxon>Ecdysozoa</taxon>
        <taxon>Arthropoda</taxon>
        <taxon>Crustacea</taxon>
        <taxon>Oligostraca</taxon>
        <taxon>Ostracoda</taxon>
        <taxon>Podocopa</taxon>
        <taxon>Podocopida</taxon>
        <taxon>Darwinulocopina</taxon>
        <taxon>Darwinuloidea</taxon>
        <taxon>Darwinulidae</taxon>
        <taxon>Darwinula</taxon>
    </lineage>
</organism>
<dbReference type="InterPro" id="IPR016314">
    <property type="entry name" value="Cdc6/18"/>
</dbReference>
<dbReference type="PANTHER" id="PTHR10763:SF26">
    <property type="entry name" value="CELL DIVISION CONTROL PROTEIN 6 HOMOLOG"/>
    <property type="match status" value="1"/>
</dbReference>
<evidence type="ECO:0000256" key="3">
    <source>
        <dbReference type="ARBA" id="ARBA00022618"/>
    </source>
</evidence>
<accession>A0A7R9FN36</accession>
<sequence length="550" mass="61322">MREMPSCARVTRQHALQQMSLDFPVEKKTPSRMHAKKKIEELEAEPKGICRAETKKTVRSFYSQPVCVSLTPRSPRKSPCKNPLSLNGSSSSPKKKRGLKSSTDEPDENVVSIVEKRQLPLQLCKPDVSAYDSVKVALHSSVGAPLIGREMEISFLHDFISENLRKKNSASLYVSGPPGTGKTASINHILENFKDDLPAHKAILINCMAVKNVSSVYFHIAKGLDGAFPCQKGEKETITWIENKITCSRNPILLVLDEVDQLSSRRQEILYRIFQWPLLPSSRLILIGVANALDLTDRMLPWLQGCVAARPQLFHFKSYSKDQILDILRARLDQAGDSQNVFHPLALRFLASKIAGRAGDIRMALDVCRRAVNLAEAKAKEQLVLQPVSNGKGQCQKLPLKEIGIREVSSLYDEATGSSVANLISGSSHEMPLQQKLAVATLLLITKGTKSKETTISKWHEVFRRVCDKRSVEGVSPSEFVHLVSLLDSHGILALKKKKDVRLSLASLRLDEGEVENARNHFMKLLKDDLLKPTAIAAIETLLYYMEHDQ</sequence>
<evidence type="ECO:0000259" key="9">
    <source>
        <dbReference type="SMART" id="SM00382"/>
    </source>
</evidence>
<evidence type="ECO:0000256" key="5">
    <source>
        <dbReference type="ARBA" id="ARBA00023242"/>
    </source>
</evidence>
<keyword evidence="4" id="KW-0235">DNA replication</keyword>
<dbReference type="GO" id="GO:0003688">
    <property type="term" value="F:DNA replication origin binding"/>
    <property type="evidence" value="ECO:0007669"/>
    <property type="project" value="TreeGrafter"/>
</dbReference>
<comment type="similarity">
    <text evidence="2 7">Belongs to the CDC6/cdc18 family.</text>
</comment>
<dbReference type="CDD" id="cd00009">
    <property type="entry name" value="AAA"/>
    <property type="match status" value="1"/>
</dbReference>
<evidence type="ECO:0000256" key="2">
    <source>
        <dbReference type="ARBA" id="ARBA00006184"/>
    </source>
</evidence>
<comment type="function">
    <text evidence="7">Involved in the initiation of DNA replication. Also participates in checkpoint controls that ensure DNA replication is completed before mitosis is initiated.</text>
</comment>
<reference evidence="11" key="1">
    <citation type="submission" date="2020-11" db="EMBL/GenBank/DDBJ databases">
        <authorList>
            <person name="Tran Van P."/>
        </authorList>
    </citation>
    <scope>NUCLEOTIDE SEQUENCE</scope>
</reference>
<dbReference type="Gene3D" id="1.10.10.10">
    <property type="entry name" value="Winged helix-like DNA-binding domain superfamily/Winged helix DNA-binding domain"/>
    <property type="match status" value="1"/>
</dbReference>
<evidence type="ECO:0000256" key="1">
    <source>
        <dbReference type="ARBA" id="ARBA00004123"/>
    </source>
</evidence>
<dbReference type="OrthoDB" id="1926878at2759"/>
<evidence type="ECO:0000313" key="11">
    <source>
        <dbReference type="EMBL" id="CAD7249332.1"/>
    </source>
</evidence>
<dbReference type="Proteomes" id="UP000677054">
    <property type="component" value="Unassembled WGS sequence"/>
</dbReference>
<dbReference type="InterPro" id="IPR003593">
    <property type="entry name" value="AAA+_ATPase"/>
</dbReference>
<feature type="region of interest" description="Disordered" evidence="8">
    <location>
        <begin position="72"/>
        <end position="109"/>
    </location>
</feature>
<evidence type="ECO:0000256" key="4">
    <source>
        <dbReference type="ARBA" id="ARBA00022705"/>
    </source>
</evidence>
<evidence type="ECO:0000256" key="8">
    <source>
        <dbReference type="SAM" id="MobiDB-lite"/>
    </source>
</evidence>
<dbReference type="GO" id="GO:0051301">
    <property type="term" value="P:cell division"/>
    <property type="evidence" value="ECO:0007669"/>
    <property type="project" value="UniProtKB-UniRule"/>
</dbReference>
<evidence type="ECO:0000256" key="6">
    <source>
        <dbReference type="ARBA" id="ARBA00023306"/>
    </source>
</evidence>
<dbReference type="GO" id="GO:0006270">
    <property type="term" value="P:DNA replication initiation"/>
    <property type="evidence" value="ECO:0007669"/>
    <property type="project" value="UniProtKB-UniRule"/>
</dbReference>
<dbReference type="InterPro" id="IPR054425">
    <property type="entry name" value="Cdc6_ORC1-like_ATPase_lid"/>
</dbReference>
<dbReference type="SUPFAM" id="SSF52540">
    <property type="entry name" value="P-loop containing nucleoside triphosphate hydrolases"/>
    <property type="match status" value="1"/>
</dbReference>
<keyword evidence="12" id="KW-1185">Reference proteome</keyword>
<dbReference type="Gene3D" id="3.40.50.300">
    <property type="entry name" value="P-loop containing nucleotide triphosphate hydrolases"/>
    <property type="match status" value="1"/>
</dbReference>
<gene>
    <name evidence="11" type="ORF">DSTB1V02_LOCUS9130</name>
</gene>
<dbReference type="PANTHER" id="PTHR10763">
    <property type="entry name" value="CELL DIVISION CONTROL PROTEIN 6-RELATED"/>
    <property type="match status" value="1"/>
</dbReference>
<feature type="domain" description="Cdc6 C-terminal" evidence="10">
    <location>
        <begin position="439"/>
        <end position="519"/>
    </location>
</feature>
<feature type="compositionally biased region" description="Low complexity" evidence="8">
    <location>
        <begin position="81"/>
        <end position="92"/>
    </location>
</feature>
<keyword evidence="5 7" id="KW-0539">Nucleus</keyword>
<feature type="domain" description="AAA+ ATPase" evidence="9">
    <location>
        <begin position="168"/>
        <end position="306"/>
    </location>
</feature>